<reference evidence="2" key="1">
    <citation type="journal article" date="2020" name="mSystems">
        <title>Genome- and Community-Level Interaction Insights into Carbon Utilization and Element Cycling Functions of Hydrothermarchaeota in Hydrothermal Sediment.</title>
        <authorList>
            <person name="Zhou Z."/>
            <person name="Liu Y."/>
            <person name="Xu W."/>
            <person name="Pan J."/>
            <person name="Luo Z.H."/>
            <person name="Li M."/>
        </authorList>
    </citation>
    <scope>NUCLEOTIDE SEQUENCE [LARGE SCALE GENOMIC DNA]</scope>
    <source>
        <strain evidence="2">SpSt-735</strain>
    </source>
</reference>
<sequence>MKNPMRNFFSRVLWDSSLRKEEVWVRYISRGAARGCEEFNGSEIVRVTRDGVVIARGGAEKYIPFHRIVEIRYGGKEGRVVFLKSEGMYSFRL</sequence>
<accession>A0A7C4FG46</accession>
<proteinExistence type="predicted"/>
<comment type="caution">
    <text evidence="2">The sequence shown here is derived from an EMBL/GenBank/DDBJ whole genome shotgun (WGS) entry which is preliminary data.</text>
</comment>
<dbReference type="AlphaFoldDB" id="A0A7C4FG46"/>
<dbReference type="Pfam" id="PF04457">
    <property type="entry name" value="MJ1316"/>
    <property type="match status" value="1"/>
</dbReference>
<evidence type="ECO:0000259" key="1">
    <source>
        <dbReference type="Pfam" id="PF04457"/>
    </source>
</evidence>
<protein>
    <submittedName>
        <fullName evidence="2">DUF504 domain-containing protein</fullName>
    </submittedName>
</protein>
<dbReference type="InterPro" id="IPR040459">
    <property type="entry name" value="MJ1316"/>
</dbReference>
<evidence type="ECO:0000313" key="2">
    <source>
        <dbReference type="EMBL" id="HGI44352.1"/>
    </source>
</evidence>
<dbReference type="EMBL" id="DTFI01000240">
    <property type="protein sequence ID" value="HGI44352.1"/>
    <property type="molecule type" value="Genomic_DNA"/>
</dbReference>
<gene>
    <name evidence="2" type="ORF">ENV17_08225</name>
</gene>
<organism evidence="2">
    <name type="scientific">Thermofilum pendens</name>
    <dbReference type="NCBI Taxonomy" id="2269"/>
    <lineage>
        <taxon>Archaea</taxon>
        <taxon>Thermoproteota</taxon>
        <taxon>Thermoprotei</taxon>
        <taxon>Thermofilales</taxon>
        <taxon>Thermofilaceae</taxon>
        <taxon>Thermofilum</taxon>
    </lineage>
</organism>
<name>A0A7C4FG46_THEPE</name>
<feature type="domain" description="MJ1316 RNA cyclic group end recognition" evidence="1">
    <location>
        <begin position="4"/>
        <end position="82"/>
    </location>
</feature>